<dbReference type="InterPro" id="IPR020846">
    <property type="entry name" value="MFS_dom"/>
</dbReference>
<feature type="transmembrane region" description="Helical" evidence="5">
    <location>
        <begin position="135"/>
        <end position="157"/>
    </location>
</feature>
<dbReference type="Gene3D" id="1.20.1250.20">
    <property type="entry name" value="MFS general substrate transporter like domains"/>
    <property type="match status" value="1"/>
</dbReference>
<protein>
    <submittedName>
        <fullName evidence="7">Organic cation transporter protein-like protein</fullName>
    </submittedName>
</protein>
<evidence type="ECO:0000313" key="7">
    <source>
        <dbReference type="EMBL" id="RWS29104.1"/>
    </source>
</evidence>
<accession>A0A443SNL2</accession>
<dbReference type="GO" id="GO:0016020">
    <property type="term" value="C:membrane"/>
    <property type="evidence" value="ECO:0007669"/>
    <property type="project" value="UniProtKB-SubCell"/>
</dbReference>
<dbReference type="InterPro" id="IPR036259">
    <property type="entry name" value="MFS_trans_sf"/>
</dbReference>
<dbReference type="CDD" id="cd17317">
    <property type="entry name" value="MFS_SLC22"/>
    <property type="match status" value="1"/>
</dbReference>
<dbReference type="GO" id="GO:0022857">
    <property type="term" value="F:transmembrane transporter activity"/>
    <property type="evidence" value="ECO:0007669"/>
    <property type="project" value="InterPro"/>
</dbReference>
<feature type="transmembrane region" description="Helical" evidence="5">
    <location>
        <begin position="163"/>
        <end position="183"/>
    </location>
</feature>
<keyword evidence="4 5" id="KW-0472">Membrane</keyword>
<feature type="transmembrane region" description="Helical" evidence="5">
    <location>
        <begin position="462"/>
        <end position="481"/>
    </location>
</feature>
<evidence type="ECO:0000256" key="4">
    <source>
        <dbReference type="ARBA" id="ARBA00023136"/>
    </source>
</evidence>
<feature type="transmembrane region" description="Helical" evidence="5">
    <location>
        <begin position="398"/>
        <end position="420"/>
    </location>
</feature>
<dbReference type="VEuPathDB" id="VectorBase:LDEU002935"/>
<feature type="transmembrane region" description="Helical" evidence="5">
    <location>
        <begin position="341"/>
        <end position="360"/>
    </location>
</feature>
<evidence type="ECO:0000259" key="6">
    <source>
        <dbReference type="PROSITE" id="PS50850"/>
    </source>
</evidence>
<gene>
    <name evidence="7" type="ORF">B4U80_03963</name>
</gene>
<evidence type="ECO:0000256" key="1">
    <source>
        <dbReference type="ARBA" id="ARBA00004141"/>
    </source>
</evidence>
<dbReference type="AlphaFoldDB" id="A0A443SNL2"/>
<dbReference type="SUPFAM" id="SSF103473">
    <property type="entry name" value="MFS general substrate transporter"/>
    <property type="match status" value="1"/>
</dbReference>
<feature type="transmembrane region" description="Helical" evidence="5">
    <location>
        <begin position="372"/>
        <end position="392"/>
    </location>
</feature>
<proteinExistence type="predicted"/>
<evidence type="ECO:0000256" key="3">
    <source>
        <dbReference type="ARBA" id="ARBA00022989"/>
    </source>
</evidence>
<dbReference type="Pfam" id="PF00083">
    <property type="entry name" value="Sugar_tr"/>
    <property type="match status" value="1"/>
</dbReference>
<sequence length="515" mass="58488">MKIEKIPHISEVIGTWGRWQQNIFFFCMSTSVFSAFHNLGLTLMAPTVDFQCVPSATSSFDNKTDKCLQHKEGYDSCVEFEYDKSFFQDTVVSEWDLVCDRAWMVSTTQSFYMVGMILSSLVCGQMSDKYGRLPILWASILFEIFAGISCALSFSIYQYMISRLILGIGAYGRYLTGFMLVLETTGTKHRSKMGILCRFGWALGYFILPGIVWICRDFRSTQWACSLSEVVFLLWLWKIPESPRWQLVNGSIDKADKELRRAAEVNNIPLIGIEEKLKELKEHFEQEQKNQKGKHKPNFLDLWKTSKLRQNTLILCLTWFTTGFVYYGLSLNIGDFGGDLLVNFAIAGLLEFPSFALSLYIMEIFDRRTVQVLIMFGAGVGSLIAVPFYFFFEGTSTFIVILIMVVKFCVSLSYYTIYIFSAEIYPTSIRQVGVGSNSVASRVGSIVAPFVRELSLHTHPSVTLITFFLLSTANTISIFFLPETKNTEIPDTIDEAEEFSVETTKTRRLSIASLG</sequence>
<keyword evidence="3 5" id="KW-1133">Transmembrane helix</keyword>
<feature type="transmembrane region" description="Helical" evidence="5">
    <location>
        <begin position="23"/>
        <end position="45"/>
    </location>
</feature>
<comment type="subcellular location">
    <subcellularLocation>
        <location evidence="1">Membrane</location>
        <topology evidence="1">Multi-pass membrane protein</topology>
    </subcellularLocation>
</comment>
<dbReference type="PROSITE" id="PS50850">
    <property type="entry name" value="MFS"/>
    <property type="match status" value="1"/>
</dbReference>
<organism evidence="7 8">
    <name type="scientific">Leptotrombidium deliense</name>
    <dbReference type="NCBI Taxonomy" id="299467"/>
    <lineage>
        <taxon>Eukaryota</taxon>
        <taxon>Metazoa</taxon>
        <taxon>Ecdysozoa</taxon>
        <taxon>Arthropoda</taxon>
        <taxon>Chelicerata</taxon>
        <taxon>Arachnida</taxon>
        <taxon>Acari</taxon>
        <taxon>Acariformes</taxon>
        <taxon>Trombidiformes</taxon>
        <taxon>Prostigmata</taxon>
        <taxon>Anystina</taxon>
        <taxon>Parasitengona</taxon>
        <taxon>Trombiculoidea</taxon>
        <taxon>Trombiculidae</taxon>
        <taxon>Leptotrombidium</taxon>
    </lineage>
</organism>
<dbReference type="InterPro" id="IPR005828">
    <property type="entry name" value="MFS_sugar_transport-like"/>
</dbReference>
<keyword evidence="2 5" id="KW-0812">Transmembrane</keyword>
<dbReference type="Proteomes" id="UP000288716">
    <property type="component" value="Unassembled WGS sequence"/>
</dbReference>
<evidence type="ECO:0000313" key="8">
    <source>
        <dbReference type="Proteomes" id="UP000288716"/>
    </source>
</evidence>
<feature type="transmembrane region" description="Helical" evidence="5">
    <location>
        <begin position="195"/>
        <end position="214"/>
    </location>
</feature>
<evidence type="ECO:0000256" key="2">
    <source>
        <dbReference type="ARBA" id="ARBA00022692"/>
    </source>
</evidence>
<comment type="caution">
    <text evidence="7">The sequence shown here is derived from an EMBL/GenBank/DDBJ whole genome shotgun (WGS) entry which is preliminary data.</text>
</comment>
<dbReference type="PANTHER" id="PTHR24064">
    <property type="entry name" value="SOLUTE CARRIER FAMILY 22 MEMBER"/>
    <property type="match status" value="1"/>
</dbReference>
<reference evidence="7 8" key="1">
    <citation type="journal article" date="2018" name="Gigascience">
        <title>Genomes of trombidid mites reveal novel predicted allergens and laterally-transferred genes associated with secondary metabolism.</title>
        <authorList>
            <person name="Dong X."/>
            <person name="Chaisiri K."/>
            <person name="Xia D."/>
            <person name="Armstrong S.D."/>
            <person name="Fang Y."/>
            <person name="Donnelly M.J."/>
            <person name="Kadowaki T."/>
            <person name="McGarry J.W."/>
            <person name="Darby A.C."/>
            <person name="Makepeace B.L."/>
        </authorList>
    </citation>
    <scope>NUCLEOTIDE SEQUENCE [LARGE SCALE GENOMIC DNA]</scope>
    <source>
        <strain evidence="7">UoL-UT</strain>
    </source>
</reference>
<keyword evidence="8" id="KW-1185">Reference proteome</keyword>
<feature type="transmembrane region" description="Helical" evidence="5">
    <location>
        <begin position="102"/>
        <end position="123"/>
    </location>
</feature>
<evidence type="ECO:0000256" key="5">
    <source>
        <dbReference type="SAM" id="Phobius"/>
    </source>
</evidence>
<name>A0A443SNL2_9ACAR</name>
<feature type="domain" description="Major facilitator superfamily (MFS) profile" evidence="6">
    <location>
        <begin position="24"/>
        <end position="485"/>
    </location>
</feature>
<dbReference type="STRING" id="299467.A0A443SNL2"/>
<dbReference type="OrthoDB" id="8049622at2759"/>
<feature type="transmembrane region" description="Helical" evidence="5">
    <location>
        <begin position="312"/>
        <end position="329"/>
    </location>
</feature>
<dbReference type="EMBL" id="NCKV01001070">
    <property type="protein sequence ID" value="RWS29104.1"/>
    <property type="molecule type" value="Genomic_DNA"/>
</dbReference>